<dbReference type="eggNOG" id="COG4771">
    <property type="taxonomic scope" value="Bacteria"/>
</dbReference>
<dbReference type="PATRIC" id="fig|1280948.3.peg.2304"/>
<dbReference type="InterPro" id="IPR036942">
    <property type="entry name" value="Beta-barrel_TonB_sf"/>
</dbReference>
<dbReference type="Pfam" id="PF07715">
    <property type="entry name" value="Plug"/>
    <property type="match status" value="1"/>
</dbReference>
<dbReference type="SUPFAM" id="SSF56935">
    <property type="entry name" value="Porins"/>
    <property type="match status" value="1"/>
</dbReference>
<dbReference type="InterPro" id="IPR039426">
    <property type="entry name" value="TonB-dep_rcpt-like"/>
</dbReference>
<keyword evidence="7" id="KW-0406">Ion transport</keyword>
<evidence type="ECO:0000259" key="14">
    <source>
        <dbReference type="Pfam" id="PF00593"/>
    </source>
</evidence>
<dbReference type="RefSeq" id="WP_051602738.1">
    <property type="nucleotide sequence ID" value="NZ_AWFH01000027.1"/>
</dbReference>
<keyword evidence="17" id="KW-1185">Reference proteome</keyword>
<dbReference type="OrthoDB" id="7313036at2"/>
<dbReference type="PANTHER" id="PTHR32552">
    <property type="entry name" value="FERRICHROME IRON RECEPTOR-RELATED"/>
    <property type="match status" value="1"/>
</dbReference>
<evidence type="ECO:0000313" key="17">
    <source>
        <dbReference type="Proteomes" id="UP000024547"/>
    </source>
</evidence>
<keyword evidence="4" id="KW-0410">Iron transport</keyword>
<dbReference type="EMBL" id="AWFH01000027">
    <property type="protein sequence ID" value="KCZ60279.1"/>
    <property type="molecule type" value="Genomic_DNA"/>
</dbReference>
<keyword evidence="8 12" id="KW-0798">TonB box</keyword>
<accession>A0A059DZZ4</accession>
<evidence type="ECO:0000256" key="6">
    <source>
        <dbReference type="ARBA" id="ARBA00023004"/>
    </source>
</evidence>
<dbReference type="STRING" id="1280948.HY36_17720"/>
<feature type="domain" description="TonB-dependent receptor plug" evidence="15">
    <location>
        <begin position="64"/>
        <end position="172"/>
    </location>
</feature>
<reference evidence="16 17" key="1">
    <citation type="journal article" date="2014" name="Antonie Van Leeuwenhoek">
        <title>Hyphomonas beringensis sp. nov. and Hyphomonas chukchiensis sp. nov., isolated from surface seawater of the Bering Sea and Chukchi Sea.</title>
        <authorList>
            <person name="Li C."/>
            <person name="Lai Q."/>
            <person name="Li G."/>
            <person name="Dong C."/>
            <person name="Wang J."/>
            <person name="Liao Y."/>
            <person name="Shao Z."/>
        </authorList>
    </citation>
    <scope>NUCLEOTIDE SEQUENCE [LARGE SCALE GENOMIC DNA]</scope>
    <source>
        <strain evidence="16 17">22II1-22F38</strain>
    </source>
</reference>
<dbReference type="Proteomes" id="UP000024547">
    <property type="component" value="Unassembled WGS sequence"/>
</dbReference>
<sequence>MYYFNAVSKTTVSVSLAVLLFAAGAHAQVEVDEQGAAASAAENVEATRRLGAITVTAQKREQSLQDVPIVVTALSGELLSDAGVQDIKDLTVVTPGLLVTSSSKQANTTARIRGIGTVGDNPGLESSVGVVIDGVPRARNGVSFGDLGEIERIEVLKGPQGTLFGKSTSAGVINVITKKPSDELESIFEVGIGNEGFLRTSAEVTGPLSKTVSGRLFGVYEERGGLLDVKTGNGPRTEDETSQYDFYSVRGQLRFEPSSDLEILLSADYTDREEDCCMGDYIAVDPARGPLITLLAGGDGASAFPIDPFDRVAFANRDATQTTEDWGVSANIEWQSGLGELTSITSYRDWENGSGQDTDFSAADLWYRDDETSRDAFATFSQELRLAGATDNVDWQVGVFYANETLDRTDFITYGNDYFFYFQQLLLGASGGAFDLSSLPGNIYTGEANATADVYEQTADTYAIFTNNTFSLSDQFDLTVGLRYTIDEKTLESNFNGEAGSCTTALAVFGPTGGLTPTLCLPWTNDNFVGVSATQDRSDEDLSGTVKGAYRVSENLMSYASYSRGYKAGGFNLDRSQFGPSDPTPFQPNLDTRFDPETVDAYEVGFKTNNAANSLFFNGAIFYQEYSDFQLNTFTGTSFIVTSVPGVISKGAEFDVRYLPEQLEGLTLQGGLVYAETQYDDFEAVDFFAPPRLPGSTISFAPRWSGTLAATYETSFISDWDARFNVSSRFTSKYNTGSNLDPLKEVEELVVVNARMSFYSDNSPFELELWAQNLFDEDYYELAFDTPLQGTAATQTAPGTAVGAFLSPPLTFGATARVRF</sequence>
<keyword evidence="10 11" id="KW-0998">Cell outer membrane</keyword>
<dbReference type="GO" id="GO:0009279">
    <property type="term" value="C:cell outer membrane"/>
    <property type="evidence" value="ECO:0007669"/>
    <property type="project" value="UniProtKB-SubCell"/>
</dbReference>
<evidence type="ECO:0000256" key="9">
    <source>
        <dbReference type="ARBA" id="ARBA00023136"/>
    </source>
</evidence>
<evidence type="ECO:0000256" key="3">
    <source>
        <dbReference type="ARBA" id="ARBA00022452"/>
    </source>
</evidence>
<proteinExistence type="inferred from homology"/>
<evidence type="ECO:0000256" key="7">
    <source>
        <dbReference type="ARBA" id="ARBA00023065"/>
    </source>
</evidence>
<evidence type="ECO:0000256" key="11">
    <source>
        <dbReference type="PROSITE-ProRule" id="PRU01360"/>
    </source>
</evidence>
<feature type="signal peptide" evidence="13">
    <location>
        <begin position="1"/>
        <end position="27"/>
    </location>
</feature>
<evidence type="ECO:0008006" key="18">
    <source>
        <dbReference type="Google" id="ProtNLM"/>
    </source>
</evidence>
<evidence type="ECO:0000256" key="10">
    <source>
        <dbReference type="ARBA" id="ARBA00023237"/>
    </source>
</evidence>
<keyword evidence="5 11" id="KW-0812">Transmembrane</keyword>
<evidence type="ECO:0000256" key="13">
    <source>
        <dbReference type="SAM" id="SignalP"/>
    </source>
</evidence>
<dbReference type="PROSITE" id="PS52016">
    <property type="entry name" value="TONB_DEPENDENT_REC_3"/>
    <property type="match status" value="1"/>
</dbReference>
<dbReference type="AlphaFoldDB" id="A0A059DZZ4"/>
<evidence type="ECO:0000313" key="16">
    <source>
        <dbReference type="EMBL" id="KCZ60279.1"/>
    </source>
</evidence>
<keyword evidence="13" id="KW-0732">Signal</keyword>
<evidence type="ECO:0000256" key="4">
    <source>
        <dbReference type="ARBA" id="ARBA00022496"/>
    </source>
</evidence>
<dbReference type="PANTHER" id="PTHR32552:SF81">
    <property type="entry name" value="TONB-DEPENDENT OUTER MEMBRANE RECEPTOR"/>
    <property type="match status" value="1"/>
</dbReference>
<keyword evidence="2 11" id="KW-0813">Transport</keyword>
<comment type="caution">
    <text evidence="16">The sequence shown here is derived from an EMBL/GenBank/DDBJ whole genome shotgun (WGS) entry which is preliminary data.</text>
</comment>
<evidence type="ECO:0000256" key="2">
    <source>
        <dbReference type="ARBA" id="ARBA00022448"/>
    </source>
</evidence>
<keyword evidence="9 11" id="KW-0472">Membrane</keyword>
<name>A0A059DZZ4_9PROT</name>
<keyword evidence="6" id="KW-0408">Iron</keyword>
<evidence type="ECO:0000256" key="8">
    <source>
        <dbReference type="ARBA" id="ARBA00023077"/>
    </source>
</evidence>
<feature type="chain" id="PRO_5001575831" description="TonB-dependent receptor" evidence="13">
    <location>
        <begin position="28"/>
        <end position="820"/>
    </location>
</feature>
<keyword evidence="3 11" id="KW-1134">Transmembrane beta strand</keyword>
<dbReference type="InterPro" id="IPR012910">
    <property type="entry name" value="Plug_dom"/>
</dbReference>
<dbReference type="GO" id="GO:0006826">
    <property type="term" value="P:iron ion transport"/>
    <property type="evidence" value="ECO:0007669"/>
    <property type="project" value="UniProtKB-KW"/>
</dbReference>
<evidence type="ECO:0000256" key="5">
    <source>
        <dbReference type="ARBA" id="ARBA00022692"/>
    </source>
</evidence>
<dbReference type="Pfam" id="PF00593">
    <property type="entry name" value="TonB_dep_Rec_b-barrel"/>
    <property type="match status" value="1"/>
</dbReference>
<gene>
    <name evidence="16" type="ORF">HY36_17720</name>
</gene>
<protein>
    <recommendedName>
        <fullName evidence="18">TonB-dependent receptor</fullName>
    </recommendedName>
</protein>
<feature type="domain" description="TonB-dependent receptor-like beta-barrel" evidence="14">
    <location>
        <begin position="308"/>
        <end position="774"/>
    </location>
</feature>
<comment type="similarity">
    <text evidence="11 12">Belongs to the TonB-dependent receptor family.</text>
</comment>
<evidence type="ECO:0000259" key="15">
    <source>
        <dbReference type="Pfam" id="PF07715"/>
    </source>
</evidence>
<evidence type="ECO:0000256" key="12">
    <source>
        <dbReference type="RuleBase" id="RU003357"/>
    </source>
</evidence>
<evidence type="ECO:0000256" key="1">
    <source>
        <dbReference type="ARBA" id="ARBA00004571"/>
    </source>
</evidence>
<organism evidence="16 17">
    <name type="scientific">Hyphomonas atlantica</name>
    <dbReference type="NCBI Taxonomy" id="1280948"/>
    <lineage>
        <taxon>Bacteria</taxon>
        <taxon>Pseudomonadati</taxon>
        <taxon>Pseudomonadota</taxon>
        <taxon>Alphaproteobacteria</taxon>
        <taxon>Hyphomonadales</taxon>
        <taxon>Hyphomonadaceae</taxon>
        <taxon>Hyphomonas</taxon>
    </lineage>
</organism>
<dbReference type="Gene3D" id="2.40.170.20">
    <property type="entry name" value="TonB-dependent receptor, beta-barrel domain"/>
    <property type="match status" value="1"/>
</dbReference>
<comment type="subcellular location">
    <subcellularLocation>
        <location evidence="1 11">Cell outer membrane</location>
        <topology evidence="1 11">Multi-pass membrane protein</topology>
    </subcellularLocation>
</comment>
<dbReference type="InterPro" id="IPR000531">
    <property type="entry name" value="Beta-barrel_TonB"/>
</dbReference>